<dbReference type="Pfam" id="PF11149">
    <property type="entry name" value="DUF2924"/>
    <property type="match status" value="1"/>
</dbReference>
<evidence type="ECO:0000313" key="2">
    <source>
        <dbReference type="Proteomes" id="UP000286576"/>
    </source>
</evidence>
<comment type="caution">
    <text evidence="1">The sequence shown here is derived from an EMBL/GenBank/DDBJ whole genome shotgun (WGS) entry which is preliminary data.</text>
</comment>
<accession>A0A418NN91</accession>
<evidence type="ECO:0000313" key="1">
    <source>
        <dbReference type="EMBL" id="RIV83151.1"/>
    </source>
</evidence>
<protein>
    <submittedName>
        <fullName evidence="1">DUF2924 domain-containing protein</fullName>
    </submittedName>
</protein>
<sequence length="163" mass="18547">MSPERRDLLAHRALSMTHIDEQLAGLETMSPARLRAEWKRLHRGQALLNGMTPSQMKRAIAWRLQEKLYGGLPPARLRELDRFTEQLAKEGNIDIGQSQSLKPGSRLVRHWHGKAYCVTVLEEGFEFEDRHFSSLTQIAREITGAAWSGPRFFGLKSRPGDGE</sequence>
<dbReference type="EMBL" id="QXFL01000011">
    <property type="protein sequence ID" value="RIV83151.1"/>
    <property type="molecule type" value="Genomic_DNA"/>
</dbReference>
<dbReference type="Proteomes" id="UP000286576">
    <property type="component" value="Unassembled WGS sequence"/>
</dbReference>
<reference evidence="1 2" key="1">
    <citation type="submission" date="2018-08" db="EMBL/GenBank/DDBJ databases">
        <title>Erythrobacter zhengii sp.nov., a bacterium isolated from deep-sea sediment.</title>
        <authorList>
            <person name="Fang C."/>
            <person name="Wu Y.-H."/>
            <person name="Sun C."/>
            <person name="Wang H."/>
            <person name="Cheng H."/>
            <person name="Meng F.-X."/>
            <person name="Wang C.-S."/>
            <person name="Xu X.-W."/>
        </authorList>
    </citation>
    <scope>NUCLEOTIDE SEQUENCE [LARGE SCALE GENOMIC DNA]</scope>
    <source>
        <strain evidence="1 2">V18</strain>
    </source>
</reference>
<name>A0A418NN91_9SPHN</name>
<dbReference type="AlphaFoldDB" id="A0A418NN91"/>
<proteinExistence type="predicted"/>
<organism evidence="1 2">
    <name type="scientific">Aurantiacibacter zhengii</name>
    <dbReference type="NCBI Taxonomy" id="2307003"/>
    <lineage>
        <taxon>Bacteria</taxon>
        <taxon>Pseudomonadati</taxon>
        <taxon>Pseudomonadota</taxon>
        <taxon>Alphaproteobacteria</taxon>
        <taxon>Sphingomonadales</taxon>
        <taxon>Erythrobacteraceae</taxon>
        <taxon>Aurantiacibacter</taxon>
    </lineage>
</organism>
<dbReference type="InterPro" id="IPR021322">
    <property type="entry name" value="DUF2924"/>
</dbReference>
<keyword evidence="2" id="KW-1185">Reference proteome</keyword>
<gene>
    <name evidence="1" type="ORF">D2V07_16985</name>
</gene>